<dbReference type="Proteomes" id="UP000324222">
    <property type="component" value="Unassembled WGS sequence"/>
</dbReference>
<dbReference type="AlphaFoldDB" id="A0A5B7J310"/>
<dbReference type="EMBL" id="VSRR010072742">
    <property type="protein sequence ID" value="MPC86864.1"/>
    <property type="molecule type" value="Genomic_DNA"/>
</dbReference>
<evidence type="ECO:0000256" key="1">
    <source>
        <dbReference type="SAM" id="MobiDB-lite"/>
    </source>
</evidence>
<name>A0A5B7J310_PORTR</name>
<evidence type="ECO:0000313" key="3">
    <source>
        <dbReference type="Proteomes" id="UP000324222"/>
    </source>
</evidence>
<proteinExistence type="predicted"/>
<sequence length="155" mass="17272">MCTAHPVMYTQAQTPPTGDNSYTQGPNTLRRKSGGRQLRTTGRHEASQHSIVCVATTSTIQYTTETIQKMVGAHSRSPNPTGDYNHQQQKQYVTITCPSTSLHPSGRTHEKCSQTYYTSLPEQQARCPNSYSLPHSKPATELEGTTPRLLTSEYW</sequence>
<gene>
    <name evidence="2" type="ORF">E2C01_081701</name>
</gene>
<accession>A0A5B7J310</accession>
<evidence type="ECO:0000313" key="2">
    <source>
        <dbReference type="EMBL" id="MPC86864.1"/>
    </source>
</evidence>
<feature type="region of interest" description="Disordered" evidence="1">
    <location>
        <begin position="1"/>
        <end position="48"/>
    </location>
</feature>
<feature type="compositionally biased region" description="Polar residues" evidence="1">
    <location>
        <begin position="10"/>
        <end position="27"/>
    </location>
</feature>
<reference evidence="2 3" key="1">
    <citation type="submission" date="2019-05" db="EMBL/GenBank/DDBJ databases">
        <title>Another draft genome of Portunus trituberculatus and its Hox gene families provides insights of decapod evolution.</title>
        <authorList>
            <person name="Jeong J.-H."/>
            <person name="Song I."/>
            <person name="Kim S."/>
            <person name="Choi T."/>
            <person name="Kim D."/>
            <person name="Ryu S."/>
            <person name="Kim W."/>
        </authorList>
    </citation>
    <scope>NUCLEOTIDE SEQUENCE [LARGE SCALE GENOMIC DNA]</scope>
    <source>
        <tissue evidence="2">Muscle</tissue>
    </source>
</reference>
<comment type="caution">
    <text evidence="2">The sequence shown here is derived from an EMBL/GenBank/DDBJ whole genome shotgun (WGS) entry which is preliminary data.</text>
</comment>
<organism evidence="2 3">
    <name type="scientific">Portunus trituberculatus</name>
    <name type="common">Swimming crab</name>
    <name type="synonym">Neptunus trituberculatus</name>
    <dbReference type="NCBI Taxonomy" id="210409"/>
    <lineage>
        <taxon>Eukaryota</taxon>
        <taxon>Metazoa</taxon>
        <taxon>Ecdysozoa</taxon>
        <taxon>Arthropoda</taxon>
        <taxon>Crustacea</taxon>
        <taxon>Multicrustacea</taxon>
        <taxon>Malacostraca</taxon>
        <taxon>Eumalacostraca</taxon>
        <taxon>Eucarida</taxon>
        <taxon>Decapoda</taxon>
        <taxon>Pleocyemata</taxon>
        <taxon>Brachyura</taxon>
        <taxon>Eubrachyura</taxon>
        <taxon>Portunoidea</taxon>
        <taxon>Portunidae</taxon>
        <taxon>Portuninae</taxon>
        <taxon>Portunus</taxon>
    </lineage>
</organism>
<protein>
    <submittedName>
        <fullName evidence="2">Uncharacterized protein</fullName>
    </submittedName>
</protein>
<keyword evidence="3" id="KW-1185">Reference proteome</keyword>
<feature type="region of interest" description="Disordered" evidence="1">
    <location>
        <begin position="126"/>
        <end position="155"/>
    </location>
</feature>